<accession>A0A7W9EPE8</accession>
<dbReference type="AlphaFoldDB" id="A0A7W9EPE8"/>
<reference evidence="1 2" key="1">
    <citation type="submission" date="2020-08" db="EMBL/GenBank/DDBJ databases">
        <title>Genomic Encyclopedia of Type Strains, Phase IV (KMG-IV): sequencing the most valuable type-strain genomes for metagenomic binning, comparative biology and taxonomic classification.</title>
        <authorList>
            <person name="Goeker M."/>
        </authorList>
    </citation>
    <scope>NUCLEOTIDE SEQUENCE [LARGE SCALE GENOMIC DNA]</scope>
    <source>
        <strain evidence="1 2">DSM 26944</strain>
    </source>
</reference>
<keyword evidence="2" id="KW-1185">Reference proteome</keyword>
<proteinExistence type="predicted"/>
<gene>
    <name evidence="1" type="ORF">FHS76_004000</name>
</gene>
<protein>
    <submittedName>
        <fullName evidence="1">Uncharacterized protein</fullName>
    </submittedName>
</protein>
<evidence type="ECO:0000313" key="2">
    <source>
        <dbReference type="Proteomes" id="UP000555546"/>
    </source>
</evidence>
<name>A0A7W9EPE8_9HYPH</name>
<dbReference type="EMBL" id="JACIJG010000023">
    <property type="protein sequence ID" value="MBB5704085.1"/>
    <property type="molecule type" value="Genomic_DNA"/>
</dbReference>
<sequence length="107" mass="11752">MTGAGDLFSSPQPVMETQSTLSLLGGVAGPPRRRGCAGDLGAGQGEGFPHPLAAKLMLALWVRLTRAHERVGIRRSCCCRFFFLKRVGNSLYCEYIKFQHLSARQKN</sequence>
<evidence type="ECO:0000313" key="1">
    <source>
        <dbReference type="EMBL" id="MBB5704085.1"/>
    </source>
</evidence>
<organism evidence="1 2">
    <name type="scientific">Brucella daejeonensis</name>
    <dbReference type="NCBI Taxonomy" id="659015"/>
    <lineage>
        <taxon>Bacteria</taxon>
        <taxon>Pseudomonadati</taxon>
        <taxon>Pseudomonadota</taxon>
        <taxon>Alphaproteobacteria</taxon>
        <taxon>Hyphomicrobiales</taxon>
        <taxon>Brucellaceae</taxon>
        <taxon>Brucella/Ochrobactrum group</taxon>
        <taxon>Brucella</taxon>
    </lineage>
</organism>
<comment type="caution">
    <text evidence="1">The sequence shown here is derived from an EMBL/GenBank/DDBJ whole genome shotgun (WGS) entry which is preliminary data.</text>
</comment>
<dbReference type="Proteomes" id="UP000555546">
    <property type="component" value="Unassembled WGS sequence"/>
</dbReference>